<dbReference type="EMBL" id="ML736774">
    <property type="protein sequence ID" value="KAE8403681.1"/>
    <property type="molecule type" value="Genomic_DNA"/>
</dbReference>
<dbReference type="PANTHER" id="PTHR28060:SF1">
    <property type="entry name" value="ATP SYNTHASE SUBUNIT J, MITOCHONDRIAL"/>
    <property type="match status" value="1"/>
</dbReference>
<evidence type="ECO:0000313" key="3">
    <source>
        <dbReference type="Proteomes" id="UP000325579"/>
    </source>
</evidence>
<gene>
    <name evidence="2" type="ORF">BDV37DRAFT_283547</name>
</gene>
<dbReference type="GO" id="GO:0045259">
    <property type="term" value="C:proton-transporting ATP synthase complex"/>
    <property type="evidence" value="ECO:0007669"/>
    <property type="project" value="InterPro"/>
</dbReference>
<organism evidence="2 3">
    <name type="scientific">Aspergillus pseudonomiae</name>
    <dbReference type="NCBI Taxonomy" id="1506151"/>
    <lineage>
        <taxon>Eukaryota</taxon>
        <taxon>Fungi</taxon>
        <taxon>Dikarya</taxon>
        <taxon>Ascomycota</taxon>
        <taxon>Pezizomycotina</taxon>
        <taxon>Eurotiomycetes</taxon>
        <taxon>Eurotiomycetidae</taxon>
        <taxon>Eurotiales</taxon>
        <taxon>Aspergillaceae</taxon>
        <taxon>Aspergillus</taxon>
        <taxon>Aspergillus subgen. Circumdati</taxon>
    </lineage>
</organism>
<evidence type="ECO:0000256" key="1">
    <source>
        <dbReference type="SAM" id="Phobius"/>
    </source>
</evidence>
<sequence length="110" mass="12211">MGLCGYSKSGRESDLRAKLVVPAPPRRTVFRLHQLTSHLYPLKTFPCNTQLVAMSLLGKKFPTPIAKPLGPFFAAGVVILYGVNSFGNLLMNTEEFKNDPRNPNLKNSKH</sequence>
<dbReference type="OrthoDB" id="5520611at2759"/>
<proteinExistence type="predicted"/>
<accession>A0A5N7DBC7</accession>
<evidence type="ECO:0000313" key="2">
    <source>
        <dbReference type="EMBL" id="KAE8403681.1"/>
    </source>
</evidence>
<feature type="transmembrane region" description="Helical" evidence="1">
    <location>
        <begin position="69"/>
        <end position="91"/>
    </location>
</feature>
<name>A0A5N7DBC7_9EURO</name>
<dbReference type="PANTHER" id="PTHR28060">
    <property type="entry name" value="ATP SYNTHASE SUBUNIT J, MITOCHONDRIAL"/>
    <property type="match status" value="1"/>
</dbReference>
<dbReference type="AlphaFoldDB" id="A0A5N7DBC7"/>
<keyword evidence="3" id="KW-1185">Reference proteome</keyword>
<dbReference type="Pfam" id="PF04911">
    <property type="entry name" value="ATP-synt_J"/>
    <property type="match status" value="1"/>
</dbReference>
<keyword evidence="1" id="KW-0812">Transmembrane</keyword>
<dbReference type="RefSeq" id="XP_031941000.1">
    <property type="nucleotide sequence ID" value="XM_032087310.1"/>
</dbReference>
<dbReference type="GO" id="GO:0046933">
    <property type="term" value="F:proton-transporting ATP synthase activity, rotational mechanism"/>
    <property type="evidence" value="ECO:0007669"/>
    <property type="project" value="TreeGrafter"/>
</dbReference>
<dbReference type="Proteomes" id="UP000325579">
    <property type="component" value="Unassembled WGS sequence"/>
</dbReference>
<dbReference type="GeneID" id="43672001"/>
<protein>
    <submittedName>
        <fullName evidence="2">ATP synthase j chain-domain-containing protein</fullName>
    </submittedName>
</protein>
<keyword evidence="1" id="KW-0472">Membrane</keyword>
<keyword evidence="1" id="KW-1133">Transmembrane helix</keyword>
<reference evidence="2 3" key="1">
    <citation type="submission" date="2019-04" db="EMBL/GenBank/DDBJ databases">
        <authorList>
            <consortium name="DOE Joint Genome Institute"/>
            <person name="Mondo S."/>
            <person name="Kjaerbolling I."/>
            <person name="Vesth T."/>
            <person name="Frisvad J.C."/>
            <person name="Nybo J.L."/>
            <person name="Theobald S."/>
            <person name="Kildgaard S."/>
            <person name="Isbrandt T."/>
            <person name="Kuo A."/>
            <person name="Sato A."/>
            <person name="Lyhne E.K."/>
            <person name="Kogle M.E."/>
            <person name="Wiebenga A."/>
            <person name="Kun R.S."/>
            <person name="Lubbers R.J."/>
            <person name="Makela M.R."/>
            <person name="Barry K."/>
            <person name="Chovatia M."/>
            <person name="Clum A."/>
            <person name="Daum C."/>
            <person name="Haridas S."/>
            <person name="He G."/>
            <person name="LaButti K."/>
            <person name="Lipzen A."/>
            <person name="Riley R."/>
            <person name="Salamov A."/>
            <person name="Simmons B.A."/>
            <person name="Magnuson J.K."/>
            <person name="Henrissat B."/>
            <person name="Mortensen U.H."/>
            <person name="Larsen T.O."/>
            <person name="Devries R.P."/>
            <person name="Grigoriev I.V."/>
            <person name="Machida M."/>
            <person name="Baker S.E."/>
            <person name="Andersen M.R."/>
            <person name="Cantor M.N."/>
            <person name="Hua S.X."/>
        </authorList>
    </citation>
    <scope>NUCLEOTIDE SEQUENCE [LARGE SCALE GENOMIC DNA]</scope>
    <source>
        <strain evidence="2 3">CBS 119388</strain>
    </source>
</reference>
<dbReference type="InterPro" id="IPR006995">
    <property type="entry name" value="ATP_synth_F0_jsu"/>
</dbReference>